<evidence type="ECO:0000259" key="7">
    <source>
        <dbReference type="PROSITE" id="PS51186"/>
    </source>
</evidence>
<comment type="catalytic activity">
    <reaction evidence="6">
        <text>glycyl-tRNA(Gly) + acetyl-CoA = N-acetylglycyl-tRNA(Gly) + CoA + H(+)</text>
        <dbReference type="Rhea" id="RHEA:81867"/>
        <dbReference type="Rhea" id="RHEA-COMP:9683"/>
        <dbReference type="Rhea" id="RHEA-COMP:19766"/>
        <dbReference type="ChEBI" id="CHEBI:15378"/>
        <dbReference type="ChEBI" id="CHEBI:57287"/>
        <dbReference type="ChEBI" id="CHEBI:57288"/>
        <dbReference type="ChEBI" id="CHEBI:78522"/>
        <dbReference type="ChEBI" id="CHEBI:232036"/>
    </reaction>
</comment>
<name>A0A095T7Z5_9GAMM</name>
<keyword evidence="4" id="KW-0808">Transferase</keyword>
<dbReference type="STRING" id="642227.HA49_12460"/>
<sequence length="165" mass="18386">MINEAFEYDLNTFSCGEQSLDIFVRQHLLRQHQRNILRGYVLIADDHKPKIVGYYTLSGSSFERESLPSKSQQKKIPYSNAPAITLGRLAIDTSLQGNGYGAILVAHAMKVVSKASDAVGIHGMFVDALNEGARKFYRQLGFTELKSPNENSLFISTSSIKLLYP</sequence>
<gene>
    <name evidence="8" type="ORF">HA49_12460</name>
</gene>
<dbReference type="GO" id="GO:0016747">
    <property type="term" value="F:acyltransferase activity, transferring groups other than amino-acyl groups"/>
    <property type="evidence" value="ECO:0007669"/>
    <property type="project" value="InterPro"/>
</dbReference>
<dbReference type="InterPro" id="IPR016181">
    <property type="entry name" value="Acyl_CoA_acyltransferase"/>
</dbReference>
<evidence type="ECO:0000256" key="3">
    <source>
        <dbReference type="ARBA" id="ARBA00022649"/>
    </source>
</evidence>
<dbReference type="AlphaFoldDB" id="A0A095T7Z5"/>
<organism evidence="8 9">
    <name type="scientific">Tatumella morbirosei</name>
    <dbReference type="NCBI Taxonomy" id="642227"/>
    <lineage>
        <taxon>Bacteria</taxon>
        <taxon>Pseudomonadati</taxon>
        <taxon>Pseudomonadota</taxon>
        <taxon>Gammaproteobacteria</taxon>
        <taxon>Enterobacterales</taxon>
        <taxon>Erwiniaceae</taxon>
        <taxon>Tatumella</taxon>
    </lineage>
</organism>
<proteinExistence type="inferred from homology"/>
<dbReference type="Gene3D" id="3.40.630.30">
    <property type="match status" value="1"/>
</dbReference>
<dbReference type="PANTHER" id="PTHR36449:SF1">
    <property type="entry name" value="ACETYLTRANSFERASE"/>
    <property type="match status" value="1"/>
</dbReference>
<accession>A0A095T7Z5</accession>
<evidence type="ECO:0000313" key="8">
    <source>
        <dbReference type="EMBL" id="KGD73011.1"/>
    </source>
</evidence>
<dbReference type="InterPro" id="IPR000182">
    <property type="entry name" value="GNAT_dom"/>
</dbReference>
<comment type="caution">
    <text evidence="8">The sequence shown here is derived from an EMBL/GenBank/DDBJ whole genome shotgun (WGS) entry which is preliminary data.</text>
</comment>
<comment type="similarity">
    <text evidence="1">Belongs to the acetyltransferase family. GNAT subfamily.</text>
</comment>
<dbReference type="Proteomes" id="UP000029577">
    <property type="component" value="Unassembled WGS sequence"/>
</dbReference>
<keyword evidence="5" id="KW-0012">Acyltransferase</keyword>
<keyword evidence="9" id="KW-1185">Reference proteome</keyword>
<dbReference type="PANTHER" id="PTHR36449">
    <property type="entry name" value="ACETYLTRANSFERASE-RELATED"/>
    <property type="match status" value="1"/>
</dbReference>
<keyword evidence="2" id="KW-0678">Repressor</keyword>
<dbReference type="eggNOG" id="COG0456">
    <property type="taxonomic scope" value="Bacteria"/>
</dbReference>
<dbReference type="PROSITE" id="PS51186">
    <property type="entry name" value="GNAT"/>
    <property type="match status" value="1"/>
</dbReference>
<evidence type="ECO:0000256" key="6">
    <source>
        <dbReference type="ARBA" id="ARBA00049880"/>
    </source>
</evidence>
<dbReference type="Pfam" id="PF00583">
    <property type="entry name" value="Acetyltransf_1"/>
    <property type="match status" value="1"/>
</dbReference>
<dbReference type="SUPFAM" id="SSF55729">
    <property type="entry name" value="Acyl-CoA N-acyltransferases (Nat)"/>
    <property type="match status" value="1"/>
</dbReference>
<evidence type="ECO:0000256" key="1">
    <source>
        <dbReference type="ARBA" id="ARBA00009342"/>
    </source>
</evidence>
<keyword evidence="3" id="KW-1277">Toxin-antitoxin system</keyword>
<evidence type="ECO:0000256" key="2">
    <source>
        <dbReference type="ARBA" id="ARBA00022491"/>
    </source>
</evidence>
<evidence type="ECO:0000313" key="9">
    <source>
        <dbReference type="Proteomes" id="UP000029577"/>
    </source>
</evidence>
<evidence type="ECO:0000256" key="5">
    <source>
        <dbReference type="ARBA" id="ARBA00023315"/>
    </source>
</evidence>
<dbReference type="RefSeq" id="WP_038020667.1">
    <property type="nucleotide sequence ID" value="NZ_JPKR02000003.1"/>
</dbReference>
<evidence type="ECO:0000256" key="4">
    <source>
        <dbReference type="ARBA" id="ARBA00022679"/>
    </source>
</evidence>
<dbReference type="EMBL" id="JPKR02000003">
    <property type="protein sequence ID" value="KGD73011.1"/>
    <property type="molecule type" value="Genomic_DNA"/>
</dbReference>
<protein>
    <submittedName>
        <fullName evidence="8">Acetyltransferase</fullName>
    </submittedName>
</protein>
<feature type="domain" description="N-acetyltransferase" evidence="7">
    <location>
        <begin position="1"/>
        <end position="164"/>
    </location>
</feature>
<dbReference type="OrthoDB" id="9799147at2"/>
<reference evidence="8" key="1">
    <citation type="submission" date="2014-12" db="EMBL/GenBank/DDBJ databases">
        <title>The draft genome of the Tatumella morbirosei type strain, LMG23360T isolated from pineapple rot.</title>
        <authorList>
            <person name="Smits T.H."/>
            <person name="Palmer M."/>
            <person name="Venter S.N."/>
            <person name="Duffy B."/>
            <person name="Steenkamp E.T."/>
            <person name="Chan W.Y."/>
            <person name="Coutinho T.A."/>
            <person name="Coetzee M.P."/>
            <person name="De Maayer P."/>
        </authorList>
    </citation>
    <scope>NUCLEOTIDE SEQUENCE [LARGE SCALE GENOMIC DNA]</scope>
    <source>
        <strain evidence="8">LMG 23360</strain>
    </source>
</reference>